<evidence type="ECO:0000313" key="1">
    <source>
        <dbReference type="EMBL" id="CAB0012149.1"/>
    </source>
</evidence>
<dbReference type="AlphaFoldDB" id="A0A6H5H5V0"/>
<feature type="non-terminal residue" evidence="1">
    <location>
        <position position="58"/>
    </location>
</feature>
<protein>
    <submittedName>
        <fullName evidence="1">Uncharacterized protein</fullName>
    </submittedName>
</protein>
<accession>A0A6H5H5V0</accession>
<proteinExistence type="predicted"/>
<evidence type="ECO:0000313" key="2">
    <source>
        <dbReference type="Proteomes" id="UP000479000"/>
    </source>
</evidence>
<gene>
    <name evidence="1" type="ORF">NTEN_LOCUS16933</name>
</gene>
<sequence length="58" mass="6515">MKIHHGDFRGYIRGLPACLVGTDDPTWPSPILTEETGHKSWQERSARTYGGLRHLATP</sequence>
<dbReference type="EMBL" id="CADCXU010025021">
    <property type="protein sequence ID" value="CAB0012149.1"/>
    <property type="molecule type" value="Genomic_DNA"/>
</dbReference>
<organism evidence="1 2">
    <name type="scientific">Nesidiocoris tenuis</name>
    <dbReference type="NCBI Taxonomy" id="355587"/>
    <lineage>
        <taxon>Eukaryota</taxon>
        <taxon>Metazoa</taxon>
        <taxon>Ecdysozoa</taxon>
        <taxon>Arthropoda</taxon>
        <taxon>Hexapoda</taxon>
        <taxon>Insecta</taxon>
        <taxon>Pterygota</taxon>
        <taxon>Neoptera</taxon>
        <taxon>Paraneoptera</taxon>
        <taxon>Hemiptera</taxon>
        <taxon>Heteroptera</taxon>
        <taxon>Panheteroptera</taxon>
        <taxon>Cimicomorpha</taxon>
        <taxon>Miridae</taxon>
        <taxon>Dicyphina</taxon>
        <taxon>Nesidiocoris</taxon>
    </lineage>
</organism>
<reference evidence="1 2" key="1">
    <citation type="submission" date="2020-02" db="EMBL/GenBank/DDBJ databases">
        <authorList>
            <person name="Ferguson B K."/>
        </authorList>
    </citation>
    <scope>NUCLEOTIDE SEQUENCE [LARGE SCALE GENOMIC DNA]</scope>
</reference>
<keyword evidence="2" id="KW-1185">Reference proteome</keyword>
<name>A0A6H5H5V0_9HEMI</name>
<dbReference type="Proteomes" id="UP000479000">
    <property type="component" value="Unassembled WGS sequence"/>
</dbReference>